<proteinExistence type="predicted"/>
<gene>
    <name evidence="1" type="ORF">BDY19DRAFT_873857</name>
</gene>
<name>A0ACB8TM07_9APHY</name>
<feature type="non-terminal residue" evidence="1">
    <location>
        <position position="213"/>
    </location>
</feature>
<organism evidence="1 2">
    <name type="scientific">Irpex rosettiformis</name>
    <dbReference type="NCBI Taxonomy" id="378272"/>
    <lineage>
        <taxon>Eukaryota</taxon>
        <taxon>Fungi</taxon>
        <taxon>Dikarya</taxon>
        <taxon>Basidiomycota</taxon>
        <taxon>Agaricomycotina</taxon>
        <taxon>Agaricomycetes</taxon>
        <taxon>Polyporales</taxon>
        <taxon>Irpicaceae</taxon>
        <taxon>Irpex</taxon>
    </lineage>
</organism>
<protein>
    <submittedName>
        <fullName evidence="1">Uncharacterized protein</fullName>
    </submittedName>
</protein>
<comment type="caution">
    <text evidence="1">The sequence shown here is derived from an EMBL/GenBank/DDBJ whole genome shotgun (WGS) entry which is preliminary data.</text>
</comment>
<dbReference type="Proteomes" id="UP001055072">
    <property type="component" value="Unassembled WGS sequence"/>
</dbReference>
<feature type="non-terminal residue" evidence="1">
    <location>
        <position position="1"/>
    </location>
</feature>
<keyword evidence="2" id="KW-1185">Reference proteome</keyword>
<sequence length="213" mass="25018">WTSQYPQYQETLRYIQAQRFHRALDKVQRLVVQRLLEMTKANASGMSYKLRTSIGKAMKTRSKAIHNALKKYNTLALQMDPPAPILEWKDVMNYAFVSEFDLLHHMYSHKDISQLPWAVQVNREIAGKYYKIKCAQDEIVRLNIECRRLQTHIRDEEATHLQVIHRLTLDSPLLAAEVRKAYENRRRVNRIHKVRLGAIQSLEGFSGWMTEGV</sequence>
<dbReference type="EMBL" id="MU275012">
    <property type="protein sequence ID" value="KAI0083021.1"/>
    <property type="molecule type" value="Genomic_DNA"/>
</dbReference>
<accession>A0ACB8TM07</accession>
<reference evidence="1" key="1">
    <citation type="journal article" date="2021" name="Environ. Microbiol.">
        <title>Gene family expansions and transcriptome signatures uncover fungal adaptations to wood decay.</title>
        <authorList>
            <person name="Hage H."/>
            <person name="Miyauchi S."/>
            <person name="Viragh M."/>
            <person name="Drula E."/>
            <person name="Min B."/>
            <person name="Chaduli D."/>
            <person name="Navarro D."/>
            <person name="Favel A."/>
            <person name="Norest M."/>
            <person name="Lesage-Meessen L."/>
            <person name="Balint B."/>
            <person name="Merenyi Z."/>
            <person name="de Eugenio L."/>
            <person name="Morin E."/>
            <person name="Martinez A.T."/>
            <person name="Baldrian P."/>
            <person name="Stursova M."/>
            <person name="Martinez M.J."/>
            <person name="Novotny C."/>
            <person name="Magnuson J.K."/>
            <person name="Spatafora J.W."/>
            <person name="Maurice S."/>
            <person name="Pangilinan J."/>
            <person name="Andreopoulos W."/>
            <person name="LaButti K."/>
            <person name="Hundley H."/>
            <person name="Na H."/>
            <person name="Kuo A."/>
            <person name="Barry K."/>
            <person name="Lipzen A."/>
            <person name="Henrissat B."/>
            <person name="Riley R."/>
            <person name="Ahrendt S."/>
            <person name="Nagy L.G."/>
            <person name="Grigoriev I.V."/>
            <person name="Martin F."/>
            <person name="Rosso M.N."/>
        </authorList>
    </citation>
    <scope>NUCLEOTIDE SEQUENCE</scope>
    <source>
        <strain evidence="1">CBS 384.51</strain>
    </source>
</reference>
<evidence type="ECO:0000313" key="1">
    <source>
        <dbReference type="EMBL" id="KAI0083021.1"/>
    </source>
</evidence>
<evidence type="ECO:0000313" key="2">
    <source>
        <dbReference type="Proteomes" id="UP001055072"/>
    </source>
</evidence>